<evidence type="ECO:0000313" key="2">
    <source>
        <dbReference type="Proteomes" id="UP000655287"/>
    </source>
</evidence>
<keyword evidence="2" id="KW-1185">Reference proteome</keyword>
<proteinExistence type="predicted"/>
<dbReference type="EMBL" id="BOOU01000070">
    <property type="protein sequence ID" value="GII80270.1"/>
    <property type="molecule type" value="Genomic_DNA"/>
</dbReference>
<protein>
    <submittedName>
        <fullName evidence="1">Uncharacterized protein</fullName>
    </submittedName>
</protein>
<sequence length="122" mass="13076">MGYELRVDRDTPVAYADLTRVSAGVGLLVRGTAENGEVVARYGDREHPVAVWAGRLYGTPTSDWAVAQLARLAGLLGGRLVGEDGEAYLVRDGVVAQVNGDTTYEFGRLEELLALGPAQWTV</sequence>
<dbReference type="RefSeq" id="WP_203990731.1">
    <property type="nucleotide sequence ID" value="NZ_BOOU01000070.1"/>
</dbReference>
<accession>A0A919RAC9</accession>
<organism evidence="1 2">
    <name type="scientific">Sphaerisporangium rufum</name>
    <dbReference type="NCBI Taxonomy" id="1381558"/>
    <lineage>
        <taxon>Bacteria</taxon>
        <taxon>Bacillati</taxon>
        <taxon>Actinomycetota</taxon>
        <taxon>Actinomycetes</taxon>
        <taxon>Streptosporangiales</taxon>
        <taxon>Streptosporangiaceae</taxon>
        <taxon>Sphaerisporangium</taxon>
    </lineage>
</organism>
<dbReference type="AlphaFoldDB" id="A0A919RAC9"/>
<name>A0A919RAC9_9ACTN</name>
<evidence type="ECO:0000313" key="1">
    <source>
        <dbReference type="EMBL" id="GII80270.1"/>
    </source>
</evidence>
<reference evidence="1" key="1">
    <citation type="submission" date="2021-01" db="EMBL/GenBank/DDBJ databases">
        <title>Whole genome shotgun sequence of Sphaerisporangium rufum NBRC 109079.</title>
        <authorList>
            <person name="Komaki H."/>
            <person name="Tamura T."/>
        </authorList>
    </citation>
    <scope>NUCLEOTIDE SEQUENCE</scope>
    <source>
        <strain evidence="1">NBRC 109079</strain>
    </source>
</reference>
<gene>
    <name evidence="1" type="ORF">Sru01_52520</name>
</gene>
<dbReference type="Proteomes" id="UP000655287">
    <property type="component" value="Unassembled WGS sequence"/>
</dbReference>
<comment type="caution">
    <text evidence="1">The sequence shown here is derived from an EMBL/GenBank/DDBJ whole genome shotgun (WGS) entry which is preliminary data.</text>
</comment>